<dbReference type="GO" id="GO:0000731">
    <property type="term" value="P:DNA synthesis involved in DNA repair"/>
    <property type="evidence" value="ECO:0007669"/>
    <property type="project" value="TreeGrafter"/>
</dbReference>
<dbReference type="InterPro" id="IPR038729">
    <property type="entry name" value="Rad50/SbcC_AAA"/>
</dbReference>
<organism evidence="2 3">
    <name type="scientific">Desulfobacter latus</name>
    <dbReference type="NCBI Taxonomy" id="2292"/>
    <lineage>
        <taxon>Bacteria</taxon>
        <taxon>Pseudomonadati</taxon>
        <taxon>Thermodesulfobacteriota</taxon>
        <taxon>Desulfobacteria</taxon>
        <taxon>Desulfobacterales</taxon>
        <taxon>Desulfobacteraceae</taxon>
        <taxon>Desulfobacter</taxon>
    </lineage>
</organism>
<feature type="domain" description="Rad50/SbcC-type AAA" evidence="1">
    <location>
        <begin position="6"/>
        <end position="198"/>
    </location>
</feature>
<protein>
    <submittedName>
        <fullName evidence="2">AAA family ATPase</fullName>
    </submittedName>
</protein>
<dbReference type="Pfam" id="PF13476">
    <property type="entry name" value="AAA_23"/>
    <property type="match status" value="1"/>
</dbReference>
<gene>
    <name evidence="2" type="ORF">HXW94_08470</name>
</gene>
<dbReference type="Gene3D" id="3.40.50.300">
    <property type="entry name" value="P-loop containing nucleotide triphosphate hydrolases"/>
    <property type="match status" value="1"/>
</dbReference>
<dbReference type="PANTHER" id="PTHR32182">
    <property type="entry name" value="DNA REPLICATION AND REPAIR PROTEIN RECF"/>
    <property type="match status" value="1"/>
</dbReference>
<dbReference type="InterPro" id="IPR027417">
    <property type="entry name" value="P-loop_NTPase"/>
</dbReference>
<dbReference type="PANTHER" id="PTHR32182:SF23">
    <property type="entry name" value="ATP BINDING PROTEIN"/>
    <property type="match status" value="1"/>
</dbReference>
<keyword evidence="3" id="KW-1185">Reference proteome</keyword>
<sequence>MMKLSSITVENFRCFEKLILDLHPELTVLIAPNGAGKTTMLDAARIAVWPFVKAFDLSGQVGKSATIQTEDVRMVPHPKSIMEPVMPSKVIATGTWFDNGPKETWVQTRKKIKRGTNTLYDSESRKLIKFGETLQNQVRDLESKIPVNLPLMAYFGSGRLWYQGRHSSIAKDKMLDRGTFSRTWGYRNCISATSNYKQFEEWYAWVYRSYWEEQISHNEKGTPLGPEGQGFLNAITVIKNAVNEIVEKETGWKDIAYSASLQQQLVLSHPKDGKIPLSLLSDGLRNSIVTAADIAFRCIKLNPHFGIKAAQKTSGIVMIDEVDMFLHPAWQQTIIPSFQRAFPKIQFIMTTHSPSGTIYSKKRMYPDFERW</sequence>
<evidence type="ECO:0000313" key="2">
    <source>
        <dbReference type="EMBL" id="NWH05016.1"/>
    </source>
</evidence>
<evidence type="ECO:0000259" key="1">
    <source>
        <dbReference type="Pfam" id="PF13476"/>
    </source>
</evidence>
<dbReference type="EMBL" id="JACADJ010000022">
    <property type="protein sequence ID" value="NWH05016.1"/>
    <property type="molecule type" value="Genomic_DNA"/>
</dbReference>
<dbReference type="SUPFAM" id="SSF52540">
    <property type="entry name" value="P-loop containing nucleoside triphosphate hydrolases"/>
    <property type="match status" value="1"/>
</dbReference>
<dbReference type="GO" id="GO:0016887">
    <property type="term" value="F:ATP hydrolysis activity"/>
    <property type="evidence" value="ECO:0007669"/>
    <property type="project" value="InterPro"/>
</dbReference>
<dbReference type="GO" id="GO:0006302">
    <property type="term" value="P:double-strand break repair"/>
    <property type="evidence" value="ECO:0007669"/>
    <property type="project" value="InterPro"/>
</dbReference>
<evidence type="ECO:0000313" key="3">
    <source>
        <dbReference type="Proteomes" id="UP000553343"/>
    </source>
</evidence>
<dbReference type="AlphaFoldDB" id="A0A850TCA3"/>
<dbReference type="Proteomes" id="UP000553343">
    <property type="component" value="Unassembled WGS sequence"/>
</dbReference>
<reference evidence="2 3" key="1">
    <citation type="submission" date="2020-06" db="EMBL/GenBank/DDBJ databases">
        <title>High-quality draft genome of sulfate reducer Desulfobacter latus type strain AcrS2 isolated from marine sediment.</title>
        <authorList>
            <person name="Hoppe M."/>
            <person name="Larsen C.K."/>
            <person name="Marshall I.P.G."/>
            <person name="Schramm A."/>
            <person name="Marietou A.G."/>
        </authorList>
    </citation>
    <scope>NUCLEOTIDE SEQUENCE [LARGE SCALE GENOMIC DNA]</scope>
    <source>
        <strain evidence="2 3">AcRS2</strain>
    </source>
</reference>
<comment type="caution">
    <text evidence="2">The sequence shown here is derived from an EMBL/GenBank/DDBJ whole genome shotgun (WGS) entry which is preliminary data.</text>
</comment>
<proteinExistence type="predicted"/>
<name>A0A850TCA3_9BACT</name>
<accession>A0A850TCA3</accession>
<dbReference type="RefSeq" id="WP_178366472.1">
    <property type="nucleotide sequence ID" value="NZ_JACADJ010000022.1"/>
</dbReference>